<evidence type="ECO:0000256" key="1">
    <source>
        <dbReference type="SAM" id="MobiDB-lite"/>
    </source>
</evidence>
<dbReference type="Proteomes" id="UP001497472">
    <property type="component" value="Unassembled WGS sequence"/>
</dbReference>
<comment type="caution">
    <text evidence="2">The sequence shown here is derived from an EMBL/GenBank/DDBJ whole genome shotgun (WGS) entry which is preliminary data.</text>
</comment>
<evidence type="ECO:0000313" key="2">
    <source>
        <dbReference type="EMBL" id="CAK1544529.1"/>
    </source>
</evidence>
<dbReference type="EMBL" id="CAVLEF010000005">
    <property type="protein sequence ID" value="CAK1544529.1"/>
    <property type="molecule type" value="Genomic_DNA"/>
</dbReference>
<evidence type="ECO:0000313" key="3">
    <source>
        <dbReference type="Proteomes" id="UP001497472"/>
    </source>
</evidence>
<sequence>MWLNKGKDAADAVTGAAAAGLHLPRTRHRKLLYYKTFLQNTGVKKTKGYGRQVDRVRGGTRVDVNKPRSGASTALTISGLAGSRTCRSGRGSGERGRRRRVAGQHKYTHLVWSHDERSKTTSRPTLRSRRAPVQSTSPHPAPDWRVAELGASERRPRCTVQRPARRPPPRPQSTTPPVRLYDRPQNYPFLKCTFNE</sequence>
<name>A0AAV1J7B8_9NEOP</name>
<reference evidence="2 3" key="1">
    <citation type="submission" date="2023-11" db="EMBL/GenBank/DDBJ databases">
        <authorList>
            <person name="Okamura Y."/>
        </authorList>
    </citation>
    <scope>NUCLEOTIDE SEQUENCE [LARGE SCALE GENOMIC DNA]</scope>
</reference>
<organism evidence="2 3">
    <name type="scientific">Leptosia nina</name>
    <dbReference type="NCBI Taxonomy" id="320188"/>
    <lineage>
        <taxon>Eukaryota</taxon>
        <taxon>Metazoa</taxon>
        <taxon>Ecdysozoa</taxon>
        <taxon>Arthropoda</taxon>
        <taxon>Hexapoda</taxon>
        <taxon>Insecta</taxon>
        <taxon>Pterygota</taxon>
        <taxon>Neoptera</taxon>
        <taxon>Endopterygota</taxon>
        <taxon>Lepidoptera</taxon>
        <taxon>Glossata</taxon>
        <taxon>Ditrysia</taxon>
        <taxon>Papilionoidea</taxon>
        <taxon>Pieridae</taxon>
        <taxon>Pierinae</taxon>
        <taxon>Leptosia</taxon>
    </lineage>
</organism>
<accession>A0AAV1J7B8</accession>
<feature type="region of interest" description="Disordered" evidence="1">
    <location>
        <begin position="81"/>
        <end position="185"/>
    </location>
</feature>
<dbReference type="AlphaFoldDB" id="A0AAV1J7B8"/>
<gene>
    <name evidence="2" type="ORF">LNINA_LOCUS4264</name>
</gene>
<keyword evidence="3" id="KW-1185">Reference proteome</keyword>
<protein>
    <submittedName>
        <fullName evidence="2">Uncharacterized protein</fullName>
    </submittedName>
</protein>
<feature type="compositionally biased region" description="Basic residues" evidence="1">
    <location>
        <begin position="96"/>
        <end position="108"/>
    </location>
</feature>
<proteinExistence type="predicted"/>